<sequence length="438" mass="49190">MANRDGHRRFGNIRKRESGRYQIRYPGPDGLMRSGTETYERKSDAERALLLIEAQIIRGEWTDPERGKVKFKDYAETWISQRPGLRPRTVDLYRWLLKKHITPYLGNTAVGKISTAMVRQWRADLLGNGVSVSVASKAYRLLRAVLMTAVEEDHIISRNPCRIRGAGDEHAQERPVLTVAQVFELADLVGRRPVGNVRKLKDNAYRLRFQRYGEMRTHPEVFTGRADAERALWKMGTDGRADCTHDRRFRALVLLATFASLRWGEVSALRRTDVDLDAGTVRIRVAYVERSTGGLVLGPLKSKAGRRVVGIPKDIVSALREHIATYVQDEPGALLFPGAKGGPLRRSGFNTRTRWVDVVKEMGMPGLHFHDLRHTGNMLAAESGAGLKDLMARMGHDNVRAAMIYQHAVRGADRAITDAIDRQLTKRNDGDADEVPAG</sequence>
<dbReference type="PROSITE" id="PS51900">
    <property type="entry name" value="CB"/>
    <property type="match status" value="1"/>
</dbReference>
<keyword evidence="9" id="KW-1185">Reference proteome</keyword>
<evidence type="ECO:0000313" key="9">
    <source>
        <dbReference type="Proteomes" id="UP001225356"/>
    </source>
</evidence>
<dbReference type="EMBL" id="JAUSQU010000001">
    <property type="protein sequence ID" value="MDP9846972.1"/>
    <property type="molecule type" value="Genomic_DNA"/>
</dbReference>
<dbReference type="InterPro" id="IPR058717">
    <property type="entry name" value="Phage_L5_Integrase_N"/>
</dbReference>
<dbReference type="Pfam" id="PF00589">
    <property type="entry name" value="Phage_integrase"/>
    <property type="match status" value="1"/>
</dbReference>
<dbReference type="PROSITE" id="PS51898">
    <property type="entry name" value="TYR_RECOMBINASE"/>
    <property type="match status" value="1"/>
</dbReference>
<dbReference type="PANTHER" id="PTHR30349:SF64">
    <property type="entry name" value="PROPHAGE INTEGRASE INTD-RELATED"/>
    <property type="match status" value="1"/>
</dbReference>
<dbReference type="InterPro" id="IPR044068">
    <property type="entry name" value="CB"/>
</dbReference>
<evidence type="ECO:0000256" key="4">
    <source>
        <dbReference type="ARBA" id="ARBA00023172"/>
    </source>
</evidence>
<dbReference type="Pfam" id="PF26003">
    <property type="entry name" value="Integrase_N_phage"/>
    <property type="match status" value="1"/>
</dbReference>
<name>A0ABT9QJN7_9ACTN</name>
<dbReference type="InterPro" id="IPR013762">
    <property type="entry name" value="Integrase-like_cat_sf"/>
</dbReference>
<dbReference type="InterPro" id="IPR011010">
    <property type="entry name" value="DNA_brk_join_enz"/>
</dbReference>
<keyword evidence="3 5" id="KW-0238">DNA-binding</keyword>
<proteinExistence type="inferred from homology"/>
<dbReference type="InterPro" id="IPR004107">
    <property type="entry name" value="Integrase_SAM-like_N"/>
</dbReference>
<dbReference type="PANTHER" id="PTHR30349">
    <property type="entry name" value="PHAGE INTEGRASE-RELATED"/>
    <property type="match status" value="1"/>
</dbReference>
<dbReference type="InterPro" id="IPR050090">
    <property type="entry name" value="Tyrosine_recombinase_XerCD"/>
</dbReference>
<feature type="domain" description="Tyr recombinase" evidence="6">
    <location>
        <begin position="217"/>
        <end position="418"/>
    </location>
</feature>
<comment type="caution">
    <text evidence="8">The sequence shown here is derived from an EMBL/GenBank/DDBJ whole genome shotgun (WGS) entry which is preliminary data.</text>
</comment>
<dbReference type="InterPro" id="IPR002104">
    <property type="entry name" value="Integrase_catalytic"/>
</dbReference>
<feature type="domain" description="Core-binding (CB)" evidence="7">
    <location>
        <begin position="69"/>
        <end position="150"/>
    </location>
</feature>
<organism evidence="8 9">
    <name type="scientific">Streptosporangium lutulentum</name>
    <dbReference type="NCBI Taxonomy" id="1461250"/>
    <lineage>
        <taxon>Bacteria</taxon>
        <taxon>Bacillati</taxon>
        <taxon>Actinomycetota</taxon>
        <taxon>Actinomycetes</taxon>
        <taxon>Streptosporangiales</taxon>
        <taxon>Streptosporangiaceae</taxon>
        <taxon>Streptosporangium</taxon>
    </lineage>
</organism>
<dbReference type="Gene3D" id="1.10.443.10">
    <property type="entry name" value="Intergrase catalytic core"/>
    <property type="match status" value="1"/>
</dbReference>
<dbReference type="InterPro" id="IPR010998">
    <property type="entry name" value="Integrase_recombinase_N"/>
</dbReference>
<protein>
    <submittedName>
        <fullName evidence="8">Integrase</fullName>
    </submittedName>
</protein>
<dbReference type="SUPFAM" id="SSF56349">
    <property type="entry name" value="DNA breaking-rejoining enzymes"/>
    <property type="match status" value="1"/>
</dbReference>
<keyword evidence="4" id="KW-0233">DNA recombination</keyword>
<evidence type="ECO:0000259" key="6">
    <source>
        <dbReference type="PROSITE" id="PS51898"/>
    </source>
</evidence>
<dbReference type="Gene3D" id="1.10.150.130">
    <property type="match status" value="1"/>
</dbReference>
<comment type="similarity">
    <text evidence="1">Belongs to the 'phage' integrase family.</text>
</comment>
<evidence type="ECO:0000256" key="3">
    <source>
        <dbReference type="ARBA" id="ARBA00023125"/>
    </source>
</evidence>
<dbReference type="RefSeq" id="WP_307563876.1">
    <property type="nucleotide sequence ID" value="NZ_JAUSQU010000001.1"/>
</dbReference>
<dbReference type="Proteomes" id="UP001225356">
    <property type="component" value="Unassembled WGS sequence"/>
</dbReference>
<keyword evidence="2" id="KW-0229">DNA integration</keyword>
<reference evidence="8 9" key="1">
    <citation type="submission" date="2023-07" db="EMBL/GenBank/DDBJ databases">
        <title>Sequencing the genomes of 1000 actinobacteria strains.</title>
        <authorList>
            <person name="Klenk H.-P."/>
        </authorList>
    </citation>
    <scope>NUCLEOTIDE SEQUENCE [LARGE SCALE GENOMIC DNA]</scope>
    <source>
        <strain evidence="8 9">DSM 46740</strain>
    </source>
</reference>
<accession>A0ABT9QJN7</accession>
<dbReference type="CDD" id="cd01189">
    <property type="entry name" value="INT_ICEBs1_C_like"/>
    <property type="match status" value="1"/>
</dbReference>
<evidence type="ECO:0000256" key="2">
    <source>
        <dbReference type="ARBA" id="ARBA00022908"/>
    </source>
</evidence>
<gene>
    <name evidence="8" type="ORF">J2853_006183</name>
</gene>
<evidence type="ECO:0000259" key="7">
    <source>
        <dbReference type="PROSITE" id="PS51900"/>
    </source>
</evidence>
<evidence type="ECO:0000256" key="5">
    <source>
        <dbReference type="PROSITE-ProRule" id="PRU01248"/>
    </source>
</evidence>
<dbReference type="Pfam" id="PF14659">
    <property type="entry name" value="Phage_int_SAM_3"/>
    <property type="match status" value="1"/>
</dbReference>
<evidence type="ECO:0000313" key="8">
    <source>
        <dbReference type="EMBL" id="MDP9846972.1"/>
    </source>
</evidence>
<evidence type="ECO:0000256" key="1">
    <source>
        <dbReference type="ARBA" id="ARBA00008857"/>
    </source>
</evidence>